<protein>
    <submittedName>
        <fullName evidence="2">Uncharacterized protein</fullName>
    </submittedName>
</protein>
<dbReference type="RefSeq" id="XP_003110794.2">
    <property type="nucleotide sequence ID" value="XM_003110746.2"/>
</dbReference>
<dbReference type="EMBL" id="DS268419">
    <property type="protein sequence ID" value="EFO86626.1"/>
    <property type="molecule type" value="Genomic_DNA"/>
</dbReference>
<dbReference type="InParanoid" id="E3LYL7"/>
<accession>E3LYL7</accession>
<dbReference type="OrthoDB" id="10344971at2759"/>
<dbReference type="Proteomes" id="UP000008281">
    <property type="component" value="Unassembled WGS sequence"/>
</dbReference>
<proteinExistence type="predicted"/>
<evidence type="ECO:0000256" key="1">
    <source>
        <dbReference type="SAM" id="MobiDB-lite"/>
    </source>
</evidence>
<sequence>MSHQATHFGVKKKWKANGSAGGGGGGLSAFSRMKPALDPSADRIWTIGQIIYQRHQDFERNAAIKRQDNGSFDYIDMVSQNSLILDRCVLILGFEKFST</sequence>
<dbReference type="KEGG" id="crq:GCK72_010327"/>
<evidence type="ECO:0000313" key="3">
    <source>
        <dbReference type="Proteomes" id="UP000008281"/>
    </source>
</evidence>
<dbReference type="GeneID" id="9800904"/>
<organism evidence="3">
    <name type="scientific">Caenorhabditis remanei</name>
    <name type="common">Caenorhabditis vulgaris</name>
    <dbReference type="NCBI Taxonomy" id="31234"/>
    <lineage>
        <taxon>Eukaryota</taxon>
        <taxon>Metazoa</taxon>
        <taxon>Ecdysozoa</taxon>
        <taxon>Nematoda</taxon>
        <taxon>Chromadorea</taxon>
        <taxon>Rhabditida</taxon>
        <taxon>Rhabditina</taxon>
        <taxon>Rhabditomorpha</taxon>
        <taxon>Rhabditoidea</taxon>
        <taxon>Rhabditidae</taxon>
        <taxon>Peloderinae</taxon>
        <taxon>Caenorhabditis</taxon>
    </lineage>
</organism>
<feature type="region of interest" description="Disordered" evidence="1">
    <location>
        <begin position="1"/>
        <end position="23"/>
    </location>
</feature>
<dbReference type="eggNOG" id="ENOG502TKF1">
    <property type="taxonomic scope" value="Eukaryota"/>
</dbReference>
<dbReference type="STRING" id="31234.E3LYL7"/>
<name>E3LYL7_CAERE</name>
<gene>
    <name evidence="2" type="ORF">CRE_04669</name>
</gene>
<dbReference type="HOGENOM" id="CLU_2322587_0_0_1"/>
<keyword evidence="3" id="KW-1185">Reference proteome</keyword>
<reference evidence="2" key="1">
    <citation type="submission" date="2007-07" db="EMBL/GenBank/DDBJ databases">
        <title>PCAP assembly of the Caenorhabditis remanei genome.</title>
        <authorList>
            <consortium name="The Caenorhabditis remanei Sequencing Consortium"/>
            <person name="Wilson R.K."/>
        </authorList>
    </citation>
    <scope>NUCLEOTIDE SEQUENCE [LARGE SCALE GENOMIC DNA]</scope>
    <source>
        <strain evidence="2">PB4641</strain>
    </source>
</reference>
<evidence type="ECO:0000313" key="2">
    <source>
        <dbReference type="EMBL" id="EFO86626.1"/>
    </source>
</evidence>
<dbReference type="AlphaFoldDB" id="E3LYL7"/>
<dbReference type="CTD" id="9800904"/>